<comment type="caution">
    <text evidence="2">The sequence shown here is derived from an EMBL/GenBank/DDBJ whole genome shotgun (WGS) entry which is preliminary data.</text>
</comment>
<dbReference type="RefSeq" id="WP_142835041.1">
    <property type="nucleotide sequence ID" value="NZ_VFSV01000020.1"/>
</dbReference>
<dbReference type="Gene3D" id="3.40.50.300">
    <property type="entry name" value="P-loop containing nucleotide triphosphate hydrolases"/>
    <property type="match status" value="1"/>
</dbReference>
<evidence type="ECO:0000259" key="1">
    <source>
        <dbReference type="Pfam" id="PF13401"/>
    </source>
</evidence>
<dbReference type="SUPFAM" id="SSF52540">
    <property type="entry name" value="P-loop containing nucleoside triphosphate hydrolases"/>
    <property type="match status" value="1"/>
</dbReference>
<keyword evidence="2" id="KW-0547">Nucleotide-binding</keyword>
<accession>A0A547PW38</accession>
<dbReference type="AlphaFoldDB" id="A0A547PW38"/>
<dbReference type="GO" id="GO:0016887">
    <property type="term" value="F:ATP hydrolysis activity"/>
    <property type="evidence" value="ECO:0007669"/>
    <property type="project" value="InterPro"/>
</dbReference>
<keyword evidence="3" id="KW-1185">Reference proteome</keyword>
<keyword evidence="2" id="KW-0067">ATP-binding</keyword>
<reference evidence="2 3" key="1">
    <citation type="submission" date="2019-06" db="EMBL/GenBank/DDBJ databases">
        <title>Paenimaribius caenipelagi gen. nov., sp. nov., isolated from a tidal flat.</title>
        <authorList>
            <person name="Yoon J.-H."/>
        </authorList>
    </citation>
    <scope>NUCLEOTIDE SEQUENCE [LARGE SCALE GENOMIC DNA]</scope>
    <source>
        <strain evidence="2 3">JBTF-M29</strain>
    </source>
</reference>
<organism evidence="2 3">
    <name type="scientific">Palleronia caenipelagi</name>
    <dbReference type="NCBI Taxonomy" id="2489174"/>
    <lineage>
        <taxon>Bacteria</taxon>
        <taxon>Pseudomonadati</taxon>
        <taxon>Pseudomonadota</taxon>
        <taxon>Alphaproteobacteria</taxon>
        <taxon>Rhodobacterales</taxon>
        <taxon>Roseobacteraceae</taxon>
        <taxon>Palleronia</taxon>
    </lineage>
</organism>
<dbReference type="Pfam" id="PF13401">
    <property type="entry name" value="AAA_22"/>
    <property type="match status" value="1"/>
</dbReference>
<evidence type="ECO:0000313" key="2">
    <source>
        <dbReference type="EMBL" id="TRD18369.1"/>
    </source>
</evidence>
<feature type="domain" description="ORC1/DEAH AAA+ ATPase" evidence="1">
    <location>
        <begin position="31"/>
        <end position="141"/>
    </location>
</feature>
<dbReference type="EMBL" id="VFSV01000020">
    <property type="protein sequence ID" value="TRD18369.1"/>
    <property type="molecule type" value="Genomic_DNA"/>
</dbReference>
<dbReference type="InterPro" id="IPR027417">
    <property type="entry name" value="P-loop_NTPase"/>
</dbReference>
<sequence>MADGTTIATLRNVSRFLALVDRLQNRRPGAPGLGVFYGFPGLGKSMAASYCANATNAIHVQMKSVWAAKRLCEAIMEELGLQMAARLTVADMVDRIAEAVLAEDVTILIDEADFLVKNKLIEVVRDIYESSDTPMILIGEELMPQKLRRWEKVHSRVLSFVAAEYADDQDFELLKELRCPDVEIDPELEVKCKAASNGSARRIVVNLDAIHELSRVIGTGRVTLADWVGRDFYKGDTPLARGAQR</sequence>
<dbReference type="InterPro" id="IPR049945">
    <property type="entry name" value="AAA_22"/>
</dbReference>
<dbReference type="GO" id="GO:0005524">
    <property type="term" value="F:ATP binding"/>
    <property type="evidence" value="ECO:0007669"/>
    <property type="project" value="UniProtKB-KW"/>
</dbReference>
<evidence type="ECO:0000313" key="3">
    <source>
        <dbReference type="Proteomes" id="UP000318590"/>
    </source>
</evidence>
<name>A0A547PW38_9RHOB</name>
<proteinExistence type="predicted"/>
<protein>
    <submittedName>
        <fullName evidence="2">ATP-binding protein</fullName>
    </submittedName>
</protein>
<dbReference type="OrthoDB" id="9797061at2"/>
<gene>
    <name evidence="2" type="ORF">FEV53_11985</name>
</gene>
<dbReference type="Proteomes" id="UP000318590">
    <property type="component" value="Unassembled WGS sequence"/>
</dbReference>